<reference evidence="5" key="2">
    <citation type="submission" date="2021-09" db="EMBL/GenBank/DDBJ databases">
        <authorList>
            <person name="Jia N."/>
            <person name="Wang J."/>
            <person name="Shi W."/>
            <person name="Du L."/>
            <person name="Sun Y."/>
            <person name="Zhan W."/>
            <person name="Jiang J."/>
            <person name="Wang Q."/>
            <person name="Zhang B."/>
            <person name="Ji P."/>
            <person name="Sakyi L.B."/>
            <person name="Cui X."/>
            <person name="Yuan T."/>
            <person name="Jiang B."/>
            <person name="Yang W."/>
            <person name="Lam T.T.-Y."/>
            <person name="Chang Q."/>
            <person name="Ding S."/>
            <person name="Wang X."/>
            <person name="Zhu J."/>
            <person name="Ruan X."/>
            <person name="Zhao L."/>
            <person name="Wei J."/>
            <person name="Que T."/>
            <person name="Du C."/>
            <person name="Cheng J."/>
            <person name="Dai P."/>
            <person name="Han X."/>
            <person name="Huang E."/>
            <person name="Gao Y."/>
            <person name="Liu J."/>
            <person name="Shao H."/>
            <person name="Ye R."/>
            <person name="Li L."/>
            <person name="Wei W."/>
            <person name="Wang X."/>
            <person name="Wang C."/>
            <person name="Huo Q."/>
            <person name="Li W."/>
            <person name="Guo W."/>
            <person name="Chen H."/>
            <person name="Chen S."/>
            <person name="Zhou L."/>
            <person name="Zhou L."/>
            <person name="Ni X."/>
            <person name="Tian J."/>
            <person name="Zhou Y."/>
            <person name="Sheng Y."/>
            <person name="Liu T."/>
            <person name="Pan Y."/>
            <person name="Xia L."/>
            <person name="Li J."/>
            <person name="Zhao F."/>
            <person name="Cao W."/>
        </authorList>
    </citation>
    <scope>NUCLEOTIDE SEQUENCE</scope>
    <source>
        <strain evidence="5">Rsan-2018</strain>
        <tissue evidence="5">Larvae</tissue>
    </source>
</reference>
<name>A0A9D4T1B8_RHISA</name>
<feature type="domain" description="CCHC-type" evidence="4">
    <location>
        <begin position="238"/>
        <end position="252"/>
    </location>
</feature>
<feature type="region of interest" description="Disordered" evidence="3">
    <location>
        <begin position="307"/>
        <end position="371"/>
    </location>
</feature>
<dbReference type="InterPro" id="IPR001878">
    <property type="entry name" value="Znf_CCHC"/>
</dbReference>
<dbReference type="Gene3D" id="1.20.1270.70">
    <property type="entry name" value="Designed single chain three-helix bundle"/>
    <property type="match status" value="1"/>
</dbReference>
<evidence type="ECO:0000256" key="2">
    <source>
        <dbReference type="SAM" id="Coils"/>
    </source>
</evidence>
<dbReference type="EMBL" id="JABSTV010001248">
    <property type="protein sequence ID" value="KAH7967875.1"/>
    <property type="molecule type" value="Genomic_DNA"/>
</dbReference>
<keyword evidence="6" id="KW-1185">Reference proteome</keyword>
<dbReference type="InterPro" id="IPR036875">
    <property type="entry name" value="Znf_CCHC_sf"/>
</dbReference>
<proteinExistence type="predicted"/>
<dbReference type="Pfam" id="PF00098">
    <property type="entry name" value="zf-CCHC"/>
    <property type="match status" value="1"/>
</dbReference>
<feature type="coiled-coil region" evidence="2">
    <location>
        <begin position="372"/>
        <end position="406"/>
    </location>
</feature>
<evidence type="ECO:0000256" key="1">
    <source>
        <dbReference type="PROSITE-ProRule" id="PRU00047"/>
    </source>
</evidence>
<dbReference type="Proteomes" id="UP000821837">
    <property type="component" value="Unassembled WGS sequence"/>
</dbReference>
<dbReference type="PROSITE" id="PS50158">
    <property type="entry name" value="ZF_CCHC"/>
    <property type="match status" value="1"/>
</dbReference>
<keyword evidence="1" id="KW-0862">Zinc</keyword>
<evidence type="ECO:0000259" key="4">
    <source>
        <dbReference type="PROSITE" id="PS50158"/>
    </source>
</evidence>
<feature type="compositionally biased region" description="Low complexity" evidence="3">
    <location>
        <begin position="36"/>
        <end position="47"/>
    </location>
</feature>
<dbReference type="SMART" id="SM00343">
    <property type="entry name" value="ZnF_C2HC"/>
    <property type="match status" value="1"/>
</dbReference>
<dbReference type="SUPFAM" id="SSF57756">
    <property type="entry name" value="Retrovirus zinc finger-like domains"/>
    <property type="match status" value="1"/>
</dbReference>
<keyword evidence="1" id="KW-0479">Metal-binding</keyword>
<dbReference type="GO" id="GO:0003676">
    <property type="term" value="F:nucleic acid binding"/>
    <property type="evidence" value="ECO:0007669"/>
    <property type="project" value="InterPro"/>
</dbReference>
<evidence type="ECO:0000256" key="3">
    <source>
        <dbReference type="SAM" id="MobiDB-lite"/>
    </source>
</evidence>
<comment type="caution">
    <text evidence="5">The sequence shown here is derived from an EMBL/GenBank/DDBJ whole genome shotgun (WGS) entry which is preliminary data.</text>
</comment>
<dbReference type="AlphaFoldDB" id="A0A9D4T1B8"/>
<dbReference type="VEuPathDB" id="VectorBase:RSAN_057854"/>
<organism evidence="5 6">
    <name type="scientific">Rhipicephalus sanguineus</name>
    <name type="common">Brown dog tick</name>
    <name type="synonym">Ixodes sanguineus</name>
    <dbReference type="NCBI Taxonomy" id="34632"/>
    <lineage>
        <taxon>Eukaryota</taxon>
        <taxon>Metazoa</taxon>
        <taxon>Ecdysozoa</taxon>
        <taxon>Arthropoda</taxon>
        <taxon>Chelicerata</taxon>
        <taxon>Arachnida</taxon>
        <taxon>Acari</taxon>
        <taxon>Parasitiformes</taxon>
        <taxon>Ixodida</taxon>
        <taxon>Ixodoidea</taxon>
        <taxon>Ixodidae</taxon>
        <taxon>Rhipicephalinae</taxon>
        <taxon>Rhipicephalus</taxon>
        <taxon>Rhipicephalus</taxon>
    </lineage>
</organism>
<dbReference type="GO" id="GO:0008270">
    <property type="term" value="F:zinc ion binding"/>
    <property type="evidence" value="ECO:0007669"/>
    <property type="project" value="UniProtKB-KW"/>
</dbReference>
<keyword evidence="1" id="KW-0863">Zinc-finger</keyword>
<keyword evidence="2" id="KW-0175">Coiled coil</keyword>
<accession>A0A9D4T1B8</accession>
<gene>
    <name evidence="5" type="ORF">HPB52_003726</name>
</gene>
<reference evidence="5" key="1">
    <citation type="journal article" date="2020" name="Cell">
        <title>Large-Scale Comparative Analyses of Tick Genomes Elucidate Their Genetic Diversity and Vector Capacities.</title>
        <authorList>
            <consortium name="Tick Genome and Microbiome Consortium (TIGMIC)"/>
            <person name="Jia N."/>
            <person name="Wang J."/>
            <person name="Shi W."/>
            <person name="Du L."/>
            <person name="Sun Y."/>
            <person name="Zhan W."/>
            <person name="Jiang J.F."/>
            <person name="Wang Q."/>
            <person name="Zhang B."/>
            <person name="Ji P."/>
            <person name="Bell-Sakyi L."/>
            <person name="Cui X.M."/>
            <person name="Yuan T.T."/>
            <person name="Jiang B.G."/>
            <person name="Yang W.F."/>
            <person name="Lam T.T."/>
            <person name="Chang Q.C."/>
            <person name="Ding S.J."/>
            <person name="Wang X.J."/>
            <person name="Zhu J.G."/>
            <person name="Ruan X.D."/>
            <person name="Zhao L."/>
            <person name="Wei J.T."/>
            <person name="Ye R.Z."/>
            <person name="Que T.C."/>
            <person name="Du C.H."/>
            <person name="Zhou Y.H."/>
            <person name="Cheng J.X."/>
            <person name="Dai P.F."/>
            <person name="Guo W.B."/>
            <person name="Han X.H."/>
            <person name="Huang E.J."/>
            <person name="Li L.F."/>
            <person name="Wei W."/>
            <person name="Gao Y.C."/>
            <person name="Liu J.Z."/>
            <person name="Shao H.Z."/>
            <person name="Wang X."/>
            <person name="Wang C.C."/>
            <person name="Yang T.C."/>
            <person name="Huo Q.B."/>
            <person name="Li W."/>
            <person name="Chen H.Y."/>
            <person name="Chen S.E."/>
            <person name="Zhou L.G."/>
            <person name="Ni X.B."/>
            <person name="Tian J.H."/>
            <person name="Sheng Y."/>
            <person name="Liu T."/>
            <person name="Pan Y.S."/>
            <person name="Xia L.Y."/>
            <person name="Li J."/>
            <person name="Zhao F."/>
            <person name="Cao W.C."/>
        </authorList>
    </citation>
    <scope>NUCLEOTIDE SEQUENCE</scope>
    <source>
        <strain evidence="5">Rsan-2018</strain>
    </source>
</reference>
<feature type="region of interest" description="Disordered" evidence="3">
    <location>
        <begin position="23"/>
        <end position="50"/>
    </location>
</feature>
<sequence>MAMQVTGQGEDISPEEFQCAGWTTALSKRKSTKESPPAAGVPVTGPPYGKNVGFQSPANVKKRLADASRLPRLPREHFRVIVRPRGGLNVKNTSNLRIAQALTTAAGLSAADTTEDIICPNAMQNIVVISTPSPANARAYASLEAITVGQTGYDVSSYIAAPDNTCKGIIRNIDMEFDHEELRRLIIQPRNPNVLEVRRIKNSTTVVILFEGLKVPNYIMCGPSMIRCTLYRRQTDVCYACGRPGHRADVCPTPENAICRGCGISSPGDQHVCSPKCAFCGGPHPTADRSCRQRFEVPYIVRQRRRERRDFEKNFPPKGGPSEPADKPRSRSTSEAPMEKPAATETEWADRVKGSSKKVTGGTPPEQNNDRIIQLERENAALKAAIEQLRAEMAELRKANNAKSDVPQPPQVTSVETPMEVPMEAPCPVRPAKKRALTRLAHDEGLDSFTTEIRDMFKSLRDTVAMVNVKVDSLADKFNALDAKVTALDVNFCTLDAKINALETKCGSFEPSHGGSA</sequence>
<evidence type="ECO:0000313" key="5">
    <source>
        <dbReference type="EMBL" id="KAH7967875.1"/>
    </source>
</evidence>
<protein>
    <recommendedName>
        <fullName evidence="4">CCHC-type domain-containing protein</fullName>
    </recommendedName>
</protein>
<evidence type="ECO:0000313" key="6">
    <source>
        <dbReference type="Proteomes" id="UP000821837"/>
    </source>
</evidence>